<dbReference type="EMBL" id="AP025591">
    <property type="protein sequence ID" value="BDG02653.1"/>
    <property type="molecule type" value="Genomic_DNA"/>
</dbReference>
<dbReference type="SMART" id="SM00448">
    <property type="entry name" value="REC"/>
    <property type="match status" value="1"/>
</dbReference>
<dbReference type="PROSITE" id="PS50110">
    <property type="entry name" value="RESPONSE_REGULATORY"/>
    <property type="match status" value="1"/>
</dbReference>
<dbReference type="SUPFAM" id="SSF141371">
    <property type="entry name" value="PilZ domain-like"/>
    <property type="match status" value="1"/>
</dbReference>
<dbReference type="InterPro" id="IPR050595">
    <property type="entry name" value="Bact_response_regulator"/>
</dbReference>
<name>A0ABM7WT60_9BACT</name>
<organism evidence="5 6">
    <name type="scientific">Anaeromyxobacter oryzae</name>
    <dbReference type="NCBI Taxonomy" id="2918170"/>
    <lineage>
        <taxon>Bacteria</taxon>
        <taxon>Pseudomonadati</taxon>
        <taxon>Myxococcota</taxon>
        <taxon>Myxococcia</taxon>
        <taxon>Myxococcales</taxon>
        <taxon>Cystobacterineae</taxon>
        <taxon>Anaeromyxobacteraceae</taxon>
        <taxon>Anaeromyxobacter</taxon>
    </lineage>
</organism>
<dbReference type="Gene3D" id="3.40.50.2300">
    <property type="match status" value="1"/>
</dbReference>
<evidence type="ECO:0000256" key="1">
    <source>
        <dbReference type="ARBA" id="ARBA00022553"/>
    </source>
</evidence>
<dbReference type="InterPro" id="IPR009875">
    <property type="entry name" value="PilZ_domain"/>
</dbReference>
<evidence type="ECO:0000259" key="4">
    <source>
        <dbReference type="PROSITE" id="PS50110"/>
    </source>
</evidence>
<feature type="domain" description="Response regulatory" evidence="4">
    <location>
        <begin position="117"/>
        <end position="240"/>
    </location>
</feature>
<dbReference type="InterPro" id="IPR001789">
    <property type="entry name" value="Sig_transdc_resp-reg_receiver"/>
</dbReference>
<keyword evidence="6" id="KW-1185">Reference proteome</keyword>
<dbReference type="Pfam" id="PF07238">
    <property type="entry name" value="PilZ"/>
    <property type="match status" value="1"/>
</dbReference>
<evidence type="ECO:0000313" key="5">
    <source>
        <dbReference type="EMBL" id="BDG02653.1"/>
    </source>
</evidence>
<dbReference type="InterPro" id="IPR011006">
    <property type="entry name" value="CheY-like_superfamily"/>
</dbReference>
<evidence type="ECO:0000313" key="6">
    <source>
        <dbReference type="Proteomes" id="UP001162891"/>
    </source>
</evidence>
<accession>A0ABM7WT60</accession>
<keyword evidence="1 2" id="KW-0597">Phosphoprotein</keyword>
<evidence type="ECO:0000256" key="3">
    <source>
        <dbReference type="SAM" id="MobiDB-lite"/>
    </source>
</evidence>
<protein>
    <recommendedName>
        <fullName evidence="4">Response regulatory domain-containing protein</fullName>
    </recommendedName>
</protein>
<dbReference type="PANTHER" id="PTHR44591:SF3">
    <property type="entry name" value="RESPONSE REGULATORY DOMAIN-CONTAINING PROTEIN"/>
    <property type="match status" value="1"/>
</dbReference>
<feature type="region of interest" description="Disordered" evidence="3">
    <location>
        <begin position="244"/>
        <end position="279"/>
    </location>
</feature>
<dbReference type="Proteomes" id="UP001162891">
    <property type="component" value="Chromosome"/>
</dbReference>
<dbReference type="PANTHER" id="PTHR44591">
    <property type="entry name" value="STRESS RESPONSE REGULATOR PROTEIN 1"/>
    <property type="match status" value="1"/>
</dbReference>
<dbReference type="Gene3D" id="2.40.10.220">
    <property type="entry name" value="predicted glycosyltransferase like domains"/>
    <property type="match status" value="1"/>
</dbReference>
<dbReference type="Pfam" id="PF00072">
    <property type="entry name" value="Response_reg"/>
    <property type="match status" value="1"/>
</dbReference>
<dbReference type="RefSeq" id="WP_248360342.1">
    <property type="nucleotide sequence ID" value="NZ_AP025591.1"/>
</dbReference>
<dbReference type="SUPFAM" id="SSF52172">
    <property type="entry name" value="CheY-like"/>
    <property type="match status" value="1"/>
</dbReference>
<sequence length="279" mass="29858">MDHERRAHPRFPLILAVQYLGAESVLDYTENLSAGGLFIRTEREFALGDRATLVVSFPQLLEPVELTVEIVRVREPSADHPGGVAVRVPADLAADRTKLVEVARRVAGARRPDPSFRILLVEDNALVASMYAAALRRLSETDNLPDLGIEVASDGASAFDRLLGAPPVDAVVTDVFMPVLSGISMIEKIRAEPALAHLPVVVITSGGDKERERLGALGVAHFLRKPVSYQDLANTIRALRAGRGVGASAPSAGETRGEELPNGTGVAKDRADAKPASRR</sequence>
<feature type="modified residue" description="4-aspartylphosphate" evidence="2">
    <location>
        <position position="174"/>
    </location>
</feature>
<feature type="compositionally biased region" description="Basic and acidic residues" evidence="3">
    <location>
        <begin position="267"/>
        <end position="279"/>
    </location>
</feature>
<proteinExistence type="predicted"/>
<gene>
    <name evidence="5" type="ORF">AMOR_16490</name>
</gene>
<evidence type="ECO:0000256" key="2">
    <source>
        <dbReference type="PROSITE-ProRule" id="PRU00169"/>
    </source>
</evidence>
<reference evidence="6" key="1">
    <citation type="journal article" date="2022" name="Int. J. Syst. Evol. Microbiol.">
        <title>Anaeromyxobacter oryzae sp. nov., Anaeromyxobacter diazotrophicus sp. nov. and Anaeromyxobacter paludicola sp. nov., isolated from paddy soils.</title>
        <authorList>
            <person name="Itoh H."/>
            <person name="Xu Z."/>
            <person name="Mise K."/>
            <person name="Masuda Y."/>
            <person name="Ushijima N."/>
            <person name="Hayakawa C."/>
            <person name="Shiratori Y."/>
            <person name="Senoo K."/>
        </authorList>
    </citation>
    <scope>NUCLEOTIDE SEQUENCE [LARGE SCALE GENOMIC DNA]</scope>
    <source>
        <strain evidence="6">Red232</strain>
    </source>
</reference>